<dbReference type="Pfam" id="PF03464">
    <property type="entry name" value="eRF1_2"/>
    <property type="match status" value="1"/>
</dbReference>
<dbReference type="PANTHER" id="PTHR10113">
    <property type="entry name" value="PEPTIDE CHAIN RELEASE FACTOR SUBUNIT 1"/>
    <property type="match status" value="1"/>
</dbReference>
<dbReference type="InterPro" id="IPR005142">
    <property type="entry name" value="eRF1_3"/>
</dbReference>
<name>X0TMY8_9ZZZZ</name>
<dbReference type="EMBL" id="BARS01019774">
    <property type="protein sequence ID" value="GAF94609.1"/>
    <property type="molecule type" value="Genomic_DNA"/>
</dbReference>
<dbReference type="GO" id="GO:0003747">
    <property type="term" value="F:translation release factor activity"/>
    <property type="evidence" value="ECO:0007669"/>
    <property type="project" value="InterPro"/>
</dbReference>
<feature type="domain" description="eRF1" evidence="2">
    <location>
        <begin position="107"/>
        <end position="247"/>
    </location>
</feature>
<gene>
    <name evidence="3" type="ORF">S01H1_31984</name>
</gene>
<reference evidence="3" key="1">
    <citation type="journal article" date="2014" name="Front. Microbiol.">
        <title>High frequency of phylogenetically diverse reductive dehalogenase-homologous genes in deep subseafloor sedimentary metagenomes.</title>
        <authorList>
            <person name="Kawai M."/>
            <person name="Futagami T."/>
            <person name="Toyoda A."/>
            <person name="Takaki Y."/>
            <person name="Nishi S."/>
            <person name="Hori S."/>
            <person name="Arai W."/>
            <person name="Tsubouchi T."/>
            <person name="Morono Y."/>
            <person name="Uchiyama I."/>
            <person name="Ito T."/>
            <person name="Fujiyama A."/>
            <person name="Inagaki F."/>
            <person name="Takami H."/>
        </authorList>
    </citation>
    <scope>NUCLEOTIDE SEQUENCE</scope>
    <source>
        <strain evidence="3">Expedition CK06-06</strain>
    </source>
</reference>
<evidence type="ECO:0000259" key="1">
    <source>
        <dbReference type="Pfam" id="PF03464"/>
    </source>
</evidence>
<dbReference type="FunFam" id="3.30.1330.30:FF:000032">
    <property type="entry name" value="Eukaryotic peptide chain release factor subunit 1"/>
    <property type="match status" value="1"/>
</dbReference>
<dbReference type="Pfam" id="PF03465">
    <property type="entry name" value="eRF1_3"/>
    <property type="match status" value="1"/>
</dbReference>
<dbReference type="AlphaFoldDB" id="X0TMY8"/>
<evidence type="ECO:0000313" key="3">
    <source>
        <dbReference type="EMBL" id="GAF94609.1"/>
    </source>
</evidence>
<accession>X0TMY8</accession>
<dbReference type="InterPro" id="IPR042226">
    <property type="entry name" value="eFR1_2_sf"/>
</dbReference>
<proteinExistence type="predicted"/>
<dbReference type="NCBIfam" id="TIGR03676">
    <property type="entry name" value="aRF1_eRF1"/>
    <property type="match status" value="1"/>
</dbReference>
<dbReference type="SUPFAM" id="SSF53137">
    <property type="entry name" value="Translational machinery components"/>
    <property type="match status" value="1"/>
</dbReference>
<dbReference type="SUPFAM" id="SSF55315">
    <property type="entry name" value="L30e-like"/>
    <property type="match status" value="1"/>
</dbReference>
<evidence type="ECO:0008006" key="4">
    <source>
        <dbReference type="Google" id="ProtNLM"/>
    </source>
</evidence>
<dbReference type="Gene3D" id="1.20.5.170">
    <property type="match status" value="1"/>
</dbReference>
<evidence type="ECO:0000259" key="2">
    <source>
        <dbReference type="Pfam" id="PF03465"/>
    </source>
</evidence>
<dbReference type="Gene3D" id="3.30.420.60">
    <property type="entry name" value="eRF1 domain 2"/>
    <property type="match status" value="1"/>
</dbReference>
<dbReference type="InterPro" id="IPR029064">
    <property type="entry name" value="Ribosomal_eL30-like_sf"/>
</dbReference>
<dbReference type="InterPro" id="IPR004403">
    <property type="entry name" value="Peptide_chain-rel_eRF1/aRF1"/>
</dbReference>
<organism evidence="3">
    <name type="scientific">marine sediment metagenome</name>
    <dbReference type="NCBI Taxonomy" id="412755"/>
    <lineage>
        <taxon>unclassified sequences</taxon>
        <taxon>metagenomes</taxon>
        <taxon>ecological metagenomes</taxon>
    </lineage>
</organism>
<comment type="caution">
    <text evidence="3">The sequence shown here is derived from an EMBL/GenBank/DDBJ whole genome shotgun (WGS) entry which is preliminary data.</text>
</comment>
<sequence>MTSQVPGKHGRGGQSQRRFERLTEIAAHEWFVKCGEKASNIFLGEEKLKGILVGGSGPTKQYFVEESYLHYEIQNKIVDTFDTGYTDEFGLKELVAAASETMTDLKISKEKKVMKRFLREIKKTEKSLAVYGEEQVRKALEMGVVDTLLLSEDLRKYRITLVCRSCEYTEEKTVDEDALNDFSPPSCPKCSTSTLMELKEKVDLVDELSDMAEKTGAKVELISKNSEEGDSLYSAFSGLAGILRYAVDI</sequence>
<protein>
    <recommendedName>
        <fullName evidence="4">eRF1 domain-containing protein</fullName>
    </recommendedName>
</protein>
<feature type="domain" description="eRF1" evidence="1">
    <location>
        <begin position="2"/>
        <end position="104"/>
    </location>
</feature>
<dbReference type="Gene3D" id="3.30.1330.30">
    <property type="match status" value="1"/>
</dbReference>
<dbReference type="InterPro" id="IPR005141">
    <property type="entry name" value="eRF1_2"/>
</dbReference>